<gene>
    <name evidence="6" type="ORF">OM076_12315</name>
</gene>
<feature type="transmembrane region" description="Helical" evidence="5">
    <location>
        <begin position="254"/>
        <end position="278"/>
    </location>
</feature>
<keyword evidence="2 5" id="KW-0812">Transmembrane</keyword>
<keyword evidence="4 5" id="KW-0472">Membrane</keyword>
<proteinExistence type="predicted"/>
<sequence>MSLPAPADVAELVRLPAVLSVPGDVLVGAAASGQVWNLPRTAGMVAASSCLYLAGMALNDYADREVDAVERPGRPIPSGRVSPGFALGLAGALTAGAVVLSVAADGKRALAVTAPLAAAVWGYDLVLKSTPVASGSMSACRGLDVMMGAGARGAVSAAPAAAVVAAHIAVVTEVSRREVTGGDAAVPKRALAATVGVAAAGALLSRRAPRFGRAAALGLVGAYAAVVGRAHAAAAADPTPALMQRAVGTGIMGLIPLEAGLLAGSGAVVPAAGVATLWPIARRAAKRRAVT</sequence>
<dbReference type="NCBIfam" id="NF045897">
    <property type="entry name" value="SCO3242_trans"/>
    <property type="match status" value="1"/>
</dbReference>
<feature type="transmembrane region" description="Helical" evidence="5">
    <location>
        <begin position="214"/>
        <end position="234"/>
    </location>
</feature>
<dbReference type="InterPro" id="IPR050475">
    <property type="entry name" value="Prenyltransferase_related"/>
</dbReference>
<dbReference type="Gene3D" id="1.10.357.140">
    <property type="entry name" value="UbiA prenyltransferase"/>
    <property type="match status" value="1"/>
</dbReference>
<comment type="subcellular location">
    <subcellularLocation>
        <location evidence="1">Membrane</location>
        <topology evidence="1">Multi-pass membrane protein</topology>
    </subcellularLocation>
</comment>
<dbReference type="GO" id="GO:0016020">
    <property type="term" value="C:membrane"/>
    <property type="evidence" value="ECO:0007669"/>
    <property type="project" value="UniProtKB-SubCell"/>
</dbReference>
<feature type="transmembrane region" description="Helical" evidence="5">
    <location>
        <begin position="84"/>
        <end position="103"/>
    </location>
</feature>
<keyword evidence="7" id="KW-1185">Reference proteome</keyword>
<reference evidence="6" key="1">
    <citation type="submission" date="2022-10" db="EMBL/GenBank/DDBJ databases">
        <title>The WGS of Solirubrobacter ginsenosidimutans DSM 21036.</title>
        <authorList>
            <person name="Jiang Z."/>
        </authorList>
    </citation>
    <scope>NUCLEOTIDE SEQUENCE</scope>
    <source>
        <strain evidence="6">DSM 21036</strain>
    </source>
</reference>
<dbReference type="PANTHER" id="PTHR42723:SF1">
    <property type="entry name" value="CHLOROPHYLL SYNTHASE, CHLOROPLASTIC"/>
    <property type="match status" value="1"/>
</dbReference>
<dbReference type="Proteomes" id="UP001149140">
    <property type="component" value="Unassembled WGS sequence"/>
</dbReference>
<dbReference type="PANTHER" id="PTHR42723">
    <property type="entry name" value="CHLOROPHYLL SYNTHASE"/>
    <property type="match status" value="1"/>
</dbReference>
<evidence type="ECO:0000256" key="2">
    <source>
        <dbReference type="ARBA" id="ARBA00022692"/>
    </source>
</evidence>
<dbReference type="InterPro" id="IPR000537">
    <property type="entry name" value="UbiA_prenyltransferase"/>
</dbReference>
<dbReference type="CDD" id="cd13964">
    <property type="entry name" value="PT_UbiA_1"/>
    <property type="match status" value="1"/>
</dbReference>
<organism evidence="6 7">
    <name type="scientific">Solirubrobacter ginsenosidimutans</name>
    <dbReference type="NCBI Taxonomy" id="490573"/>
    <lineage>
        <taxon>Bacteria</taxon>
        <taxon>Bacillati</taxon>
        <taxon>Actinomycetota</taxon>
        <taxon>Thermoleophilia</taxon>
        <taxon>Solirubrobacterales</taxon>
        <taxon>Solirubrobacteraceae</taxon>
        <taxon>Solirubrobacter</taxon>
    </lineage>
</organism>
<evidence type="ECO:0000256" key="4">
    <source>
        <dbReference type="ARBA" id="ARBA00023136"/>
    </source>
</evidence>
<protein>
    <submittedName>
        <fullName evidence="6">UbiA family prenyltransferase</fullName>
    </submittedName>
</protein>
<dbReference type="Pfam" id="PF01040">
    <property type="entry name" value="UbiA"/>
    <property type="match status" value="1"/>
</dbReference>
<comment type="caution">
    <text evidence="6">The sequence shown here is derived from an EMBL/GenBank/DDBJ whole genome shotgun (WGS) entry which is preliminary data.</text>
</comment>
<name>A0A9X3S096_9ACTN</name>
<evidence type="ECO:0000313" key="7">
    <source>
        <dbReference type="Proteomes" id="UP001149140"/>
    </source>
</evidence>
<dbReference type="AlphaFoldDB" id="A0A9X3S096"/>
<dbReference type="EMBL" id="JAPDOD010000008">
    <property type="protein sequence ID" value="MDA0161054.1"/>
    <property type="molecule type" value="Genomic_DNA"/>
</dbReference>
<keyword evidence="3 5" id="KW-1133">Transmembrane helix</keyword>
<dbReference type="RefSeq" id="WP_270040213.1">
    <property type="nucleotide sequence ID" value="NZ_JAPDOD010000008.1"/>
</dbReference>
<accession>A0A9X3S096</accession>
<evidence type="ECO:0000313" key="6">
    <source>
        <dbReference type="EMBL" id="MDA0161054.1"/>
    </source>
</evidence>
<evidence type="ECO:0000256" key="3">
    <source>
        <dbReference type="ARBA" id="ARBA00022989"/>
    </source>
</evidence>
<evidence type="ECO:0000256" key="1">
    <source>
        <dbReference type="ARBA" id="ARBA00004141"/>
    </source>
</evidence>
<dbReference type="InterPro" id="IPR044878">
    <property type="entry name" value="UbiA_sf"/>
</dbReference>
<evidence type="ECO:0000256" key="5">
    <source>
        <dbReference type="SAM" id="Phobius"/>
    </source>
</evidence>
<dbReference type="GO" id="GO:0016765">
    <property type="term" value="F:transferase activity, transferring alkyl or aryl (other than methyl) groups"/>
    <property type="evidence" value="ECO:0007669"/>
    <property type="project" value="InterPro"/>
</dbReference>